<keyword evidence="10 19" id="KW-0418">Kinase</keyword>
<feature type="transmembrane region" description="Helical" evidence="17">
    <location>
        <begin position="136"/>
        <end position="153"/>
    </location>
</feature>
<comment type="catalytic activity">
    <reaction evidence="1">
        <text>ATP + protein L-histidine = ADP + protein N-phospho-L-histidine.</text>
        <dbReference type="EC" id="2.7.13.3"/>
    </reaction>
</comment>
<feature type="domain" description="Histidine kinase" evidence="18">
    <location>
        <begin position="322"/>
        <end position="409"/>
    </location>
</feature>
<evidence type="ECO:0000256" key="6">
    <source>
        <dbReference type="ARBA" id="ARBA00022485"/>
    </source>
</evidence>
<dbReference type="STRING" id="35622.SAMN04489764_2730"/>
<keyword evidence="7" id="KW-0963">Cytoplasm</keyword>
<protein>
    <recommendedName>
        <fullName evidence="5">Oxygen sensor histidine kinase NreB</fullName>
        <ecNumber evidence="4">2.7.13.3</ecNumber>
    </recommendedName>
    <alternativeName>
        <fullName evidence="15">Nitrogen regulation protein B</fullName>
    </alternativeName>
</protein>
<dbReference type="AlphaFoldDB" id="A0A1H1F1B7"/>
<dbReference type="GO" id="GO:0016020">
    <property type="term" value="C:membrane"/>
    <property type="evidence" value="ECO:0007669"/>
    <property type="project" value="InterPro"/>
</dbReference>
<dbReference type="GO" id="GO:0000155">
    <property type="term" value="F:phosphorelay sensor kinase activity"/>
    <property type="evidence" value="ECO:0007669"/>
    <property type="project" value="InterPro"/>
</dbReference>
<dbReference type="InterPro" id="IPR017205">
    <property type="entry name" value="Sig_transdc_His_kinase_ChrS"/>
</dbReference>
<dbReference type="InterPro" id="IPR004358">
    <property type="entry name" value="Sig_transdc_His_kin-like_C"/>
</dbReference>
<keyword evidence="12" id="KW-0902">Two-component regulatory system</keyword>
<evidence type="ECO:0000259" key="18">
    <source>
        <dbReference type="PROSITE" id="PS50109"/>
    </source>
</evidence>
<dbReference type="SUPFAM" id="SSF55874">
    <property type="entry name" value="ATPase domain of HSP90 chaperone/DNA topoisomerase II/histidine kinase"/>
    <property type="match status" value="1"/>
</dbReference>
<evidence type="ECO:0000256" key="15">
    <source>
        <dbReference type="ARBA" id="ARBA00030800"/>
    </source>
</evidence>
<evidence type="ECO:0000256" key="8">
    <source>
        <dbReference type="ARBA" id="ARBA00022679"/>
    </source>
</evidence>
<dbReference type="GO" id="GO:0046983">
    <property type="term" value="F:protein dimerization activity"/>
    <property type="evidence" value="ECO:0007669"/>
    <property type="project" value="InterPro"/>
</dbReference>
<feature type="transmembrane region" description="Helical" evidence="17">
    <location>
        <begin position="66"/>
        <end position="83"/>
    </location>
</feature>
<accession>A0A1H1F1B7</accession>
<dbReference type="GO" id="GO:0005737">
    <property type="term" value="C:cytoplasm"/>
    <property type="evidence" value="ECO:0007669"/>
    <property type="project" value="UniProtKB-SubCell"/>
</dbReference>
<keyword evidence="17" id="KW-0812">Transmembrane</keyword>
<keyword evidence="8" id="KW-0808">Transferase</keyword>
<evidence type="ECO:0000313" key="20">
    <source>
        <dbReference type="Proteomes" id="UP000217103"/>
    </source>
</evidence>
<evidence type="ECO:0000256" key="14">
    <source>
        <dbReference type="ARBA" id="ARBA00024827"/>
    </source>
</evidence>
<dbReference type="RefSeq" id="WP_165634786.1">
    <property type="nucleotide sequence ID" value="NZ_FNKK01000002.1"/>
</dbReference>
<name>A0A1H1F1B7_9ACTN</name>
<evidence type="ECO:0000256" key="16">
    <source>
        <dbReference type="SAM" id="Coils"/>
    </source>
</evidence>
<sequence length="422" mass="45379">MSDDLPVEETRRGVRGARERVTDGAGDAVGEHAWESLRGWELLLAVSILTPAVFVLLTERPGAEKAVILTLLAALAPLYLFFGRPAIVVEDVRRGAVYVALLVVVFSAAVVLEQSVTFALFGLCPQCFMALPTRRALIAVAAMLFAPTVRFLADRQVDGLFNYLTLAMILVFFAGVFGVWLEKIMQQSRERAELIRQLADSRAEVARLSAERGALAERERLAGEIHDTLAQGFTSIIMLLQAAQSQRDPSRHLELAVRTARENLAEARALVAALAPAPLDGSSLPDALGRLAARLGEEAGLAVSFETRGTPPRLPPPVEVVLIRAAQEGLANVRRHARARSVRVLLEYGGHDVVLRIEDDGVGFRPSAPASGYGLRAMRNRVEQAGGAVRVGARPEGGTTLEVVMPVTPAEDATDLEPIGGT</sequence>
<dbReference type="CDD" id="cd16917">
    <property type="entry name" value="HATPase_UhpB-NarQ-NarX-like"/>
    <property type="match status" value="1"/>
</dbReference>
<keyword evidence="17" id="KW-0472">Membrane</keyword>
<dbReference type="GO" id="GO:0046872">
    <property type="term" value="F:metal ion binding"/>
    <property type="evidence" value="ECO:0007669"/>
    <property type="project" value="UniProtKB-KW"/>
</dbReference>
<keyword evidence="17" id="KW-1133">Transmembrane helix</keyword>
<evidence type="ECO:0000256" key="12">
    <source>
        <dbReference type="ARBA" id="ARBA00023012"/>
    </source>
</evidence>
<comment type="subcellular location">
    <subcellularLocation>
        <location evidence="3">Cytoplasm</location>
    </subcellularLocation>
</comment>
<dbReference type="Pfam" id="PF02518">
    <property type="entry name" value="HATPase_c"/>
    <property type="match status" value="1"/>
</dbReference>
<feature type="coiled-coil region" evidence="16">
    <location>
        <begin position="184"/>
        <end position="211"/>
    </location>
</feature>
<reference evidence="19 20" key="1">
    <citation type="submission" date="2016-10" db="EMBL/GenBank/DDBJ databases">
        <authorList>
            <person name="de Groot N.N."/>
        </authorList>
    </citation>
    <scope>NUCLEOTIDE SEQUENCE [LARGE SCALE GENOMIC DNA]</scope>
    <source>
        <strain evidence="19 20">DSM 43794</strain>
    </source>
</reference>
<organism evidence="19 20">
    <name type="scientific">Thermostaphylospora chromogena</name>
    <dbReference type="NCBI Taxonomy" id="35622"/>
    <lineage>
        <taxon>Bacteria</taxon>
        <taxon>Bacillati</taxon>
        <taxon>Actinomycetota</taxon>
        <taxon>Actinomycetes</taxon>
        <taxon>Streptosporangiales</taxon>
        <taxon>Thermomonosporaceae</taxon>
        <taxon>Thermostaphylospora</taxon>
    </lineage>
</organism>
<proteinExistence type="predicted"/>
<dbReference type="InterPro" id="IPR011712">
    <property type="entry name" value="Sig_transdc_His_kin_sub3_dim/P"/>
</dbReference>
<gene>
    <name evidence="19" type="ORF">SAMN04489764_2730</name>
</gene>
<dbReference type="PIRSF" id="PIRSF037434">
    <property type="entry name" value="STHK_ChrS"/>
    <property type="match status" value="1"/>
</dbReference>
<comment type="function">
    <text evidence="14">Member of the two-component regulatory system NreB/NreC involved in the control of dissimilatory nitrate/nitrite reduction in response to oxygen. NreB functions as a direct oxygen sensor histidine kinase which is autophosphorylated, in the absence of oxygen, probably at the conserved histidine residue, and transfers its phosphate group probably to a conserved aspartate residue of NreC. NreB/NreC activates the expression of the nitrate (narGHJI) and nitrite (nir) reductase operons, as well as the putative nitrate transporter gene narT.</text>
</comment>
<evidence type="ECO:0000256" key="11">
    <source>
        <dbReference type="ARBA" id="ARBA00023004"/>
    </source>
</evidence>
<evidence type="ECO:0000256" key="4">
    <source>
        <dbReference type="ARBA" id="ARBA00012438"/>
    </source>
</evidence>
<keyword evidence="9" id="KW-0479">Metal-binding</keyword>
<dbReference type="PRINTS" id="PR00344">
    <property type="entry name" value="BCTRLSENSOR"/>
</dbReference>
<dbReference type="Pfam" id="PF07730">
    <property type="entry name" value="HisKA_3"/>
    <property type="match status" value="1"/>
</dbReference>
<dbReference type="EC" id="2.7.13.3" evidence="4"/>
<dbReference type="EMBL" id="FNKK01000002">
    <property type="protein sequence ID" value="SDQ94698.1"/>
    <property type="molecule type" value="Genomic_DNA"/>
</dbReference>
<dbReference type="Proteomes" id="UP000217103">
    <property type="component" value="Unassembled WGS sequence"/>
</dbReference>
<dbReference type="SMART" id="SM00387">
    <property type="entry name" value="HATPase_c"/>
    <property type="match status" value="1"/>
</dbReference>
<evidence type="ECO:0000256" key="5">
    <source>
        <dbReference type="ARBA" id="ARBA00017322"/>
    </source>
</evidence>
<evidence type="ECO:0000256" key="2">
    <source>
        <dbReference type="ARBA" id="ARBA00001966"/>
    </source>
</evidence>
<evidence type="ECO:0000313" key="19">
    <source>
        <dbReference type="EMBL" id="SDQ94698.1"/>
    </source>
</evidence>
<evidence type="ECO:0000256" key="1">
    <source>
        <dbReference type="ARBA" id="ARBA00000085"/>
    </source>
</evidence>
<evidence type="ECO:0000256" key="3">
    <source>
        <dbReference type="ARBA" id="ARBA00004496"/>
    </source>
</evidence>
<dbReference type="PANTHER" id="PTHR24421">
    <property type="entry name" value="NITRATE/NITRITE SENSOR PROTEIN NARX-RELATED"/>
    <property type="match status" value="1"/>
</dbReference>
<dbReference type="PANTHER" id="PTHR24421:SF62">
    <property type="entry name" value="SENSORY TRANSDUCTION HISTIDINE KINASE"/>
    <property type="match status" value="1"/>
</dbReference>
<evidence type="ECO:0000256" key="9">
    <source>
        <dbReference type="ARBA" id="ARBA00022723"/>
    </source>
</evidence>
<keyword evidence="16" id="KW-0175">Coiled coil</keyword>
<feature type="transmembrane region" description="Helical" evidence="17">
    <location>
        <begin position="159"/>
        <end position="181"/>
    </location>
</feature>
<evidence type="ECO:0000256" key="10">
    <source>
        <dbReference type="ARBA" id="ARBA00022777"/>
    </source>
</evidence>
<keyword evidence="13" id="KW-0411">Iron-sulfur</keyword>
<keyword evidence="11" id="KW-0408">Iron</keyword>
<dbReference type="InterPro" id="IPR050482">
    <property type="entry name" value="Sensor_HK_TwoCompSys"/>
</dbReference>
<keyword evidence="20" id="KW-1185">Reference proteome</keyword>
<comment type="cofactor">
    <cofactor evidence="2">
        <name>[4Fe-4S] cluster</name>
        <dbReference type="ChEBI" id="CHEBI:49883"/>
    </cofactor>
</comment>
<dbReference type="InterPro" id="IPR036890">
    <property type="entry name" value="HATPase_C_sf"/>
</dbReference>
<dbReference type="Gene3D" id="3.30.565.10">
    <property type="entry name" value="Histidine kinase-like ATPase, C-terminal domain"/>
    <property type="match status" value="1"/>
</dbReference>
<evidence type="ECO:0000256" key="13">
    <source>
        <dbReference type="ARBA" id="ARBA00023014"/>
    </source>
</evidence>
<keyword evidence="6" id="KW-0004">4Fe-4S</keyword>
<dbReference type="GO" id="GO:0051539">
    <property type="term" value="F:4 iron, 4 sulfur cluster binding"/>
    <property type="evidence" value="ECO:0007669"/>
    <property type="project" value="UniProtKB-KW"/>
</dbReference>
<feature type="transmembrane region" description="Helical" evidence="17">
    <location>
        <begin position="95"/>
        <end position="124"/>
    </location>
</feature>
<dbReference type="PROSITE" id="PS50109">
    <property type="entry name" value="HIS_KIN"/>
    <property type="match status" value="1"/>
</dbReference>
<evidence type="ECO:0000256" key="7">
    <source>
        <dbReference type="ARBA" id="ARBA00022490"/>
    </source>
</evidence>
<evidence type="ECO:0000256" key="17">
    <source>
        <dbReference type="SAM" id="Phobius"/>
    </source>
</evidence>
<dbReference type="InterPro" id="IPR005467">
    <property type="entry name" value="His_kinase_dom"/>
</dbReference>
<dbReference type="InterPro" id="IPR003594">
    <property type="entry name" value="HATPase_dom"/>
</dbReference>
<dbReference type="Gene3D" id="1.20.5.1930">
    <property type="match status" value="1"/>
</dbReference>